<feature type="compositionally biased region" description="Polar residues" evidence="1">
    <location>
        <begin position="208"/>
        <end position="219"/>
    </location>
</feature>
<dbReference type="Gramene" id="OPUNC01G13040.1">
    <property type="protein sequence ID" value="OPUNC01G13040.1"/>
    <property type="gene ID" value="OPUNC01G13040"/>
</dbReference>
<accession>A0A0E0JHR9</accession>
<evidence type="ECO:0000256" key="1">
    <source>
        <dbReference type="SAM" id="MobiDB-lite"/>
    </source>
</evidence>
<reference evidence="2" key="2">
    <citation type="submission" date="2018-05" db="EMBL/GenBank/DDBJ databases">
        <title>OpunRS2 (Oryza punctata Reference Sequence Version 2).</title>
        <authorList>
            <person name="Zhang J."/>
            <person name="Kudrna D."/>
            <person name="Lee S."/>
            <person name="Talag J."/>
            <person name="Welchert J."/>
            <person name="Wing R.A."/>
        </authorList>
    </citation>
    <scope>NUCLEOTIDE SEQUENCE [LARGE SCALE GENOMIC DNA]</scope>
</reference>
<dbReference type="eggNOG" id="ENOG502R7G3">
    <property type="taxonomic scope" value="Eukaryota"/>
</dbReference>
<evidence type="ECO:0000313" key="2">
    <source>
        <dbReference type="EnsemblPlants" id="OPUNC01G13040.1"/>
    </source>
</evidence>
<dbReference type="Proteomes" id="UP000026962">
    <property type="component" value="Chromosome 1"/>
</dbReference>
<dbReference type="AlphaFoldDB" id="A0A0E0JHR9"/>
<feature type="region of interest" description="Disordered" evidence="1">
    <location>
        <begin position="206"/>
        <end position="262"/>
    </location>
</feature>
<keyword evidence="3" id="KW-1185">Reference proteome</keyword>
<name>A0A0E0JHR9_ORYPU</name>
<evidence type="ECO:0000313" key="3">
    <source>
        <dbReference type="Proteomes" id="UP000026962"/>
    </source>
</evidence>
<dbReference type="EnsemblPlants" id="OPUNC01G13040.1">
    <property type="protein sequence ID" value="OPUNC01G13040.1"/>
    <property type="gene ID" value="OPUNC01G13040"/>
</dbReference>
<reference evidence="2" key="1">
    <citation type="submission" date="2015-04" db="UniProtKB">
        <authorList>
            <consortium name="EnsemblPlants"/>
        </authorList>
    </citation>
    <scope>IDENTIFICATION</scope>
</reference>
<sequence length="262" mass="27481">MGTSLIRTSPTSEAHISPLESVAPPPPAPHVTWKSEQVPDLRRSLLRPDTDRDPPPRRRRLRGPSHRNDPPPLAERGGVGVSAASAKWAAAEEEGGAVDRSERQGFLWKGCQEATTSARTSVCSGWMGRSTPATDLTSLLVHAPTVTTHLAPWNTSPPLVFTKTPASPSFLTTPTTSALSLTTAPSLTASAWNMATALVAFSTPPPSSLTAVTHPSGTRRNAPPHLPPRLSTWPAPEFSTAASSEASPGGPMESCGAGVSTR</sequence>
<protein>
    <submittedName>
        <fullName evidence="2">Uncharacterized protein</fullName>
    </submittedName>
</protein>
<proteinExistence type="predicted"/>
<feature type="compositionally biased region" description="Polar residues" evidence="1">
    <location>
        <begin position="1"/>
        <end position="14"/>
    </location>
</feature>
<organism evidence="2">
    <name type="scientific">Oryza punctata</name>
    <name type="common">Red rice</name>
    <dbReference type="NCBI Taxonomy" id="4537"/>
    <lineage>
        <taxon>Eukaryota</taxon>
        <taxon>Viridiplantae</taxon>
        <taxon>Streptophyta</taxon>
        <taxon>Embryophyta</taxon>
        <taxon>Tracheophyta</taxon>
        <taxon>Spermatophyta</taxon>
        <taxon>Magnoliopsida</taxon>
        <taxon>Liliopsida</taxon>
        <taxon>Poales</taxon>
        <taxon>Poaceae</taxon>
        <taxon>BOP clade</taxon>
        <taxon>Oryzoideae</taxon>
        <taxon>Oryzeae</taxon>
        <taxon>Oryzinae</taxon>
        <taxon>Oryza</taxon>
    </lineage>
</organism>
<feature type="compositionally biased region" description="Basic and acidic residues" evidence="1">
    <location>
        <begin position="37"/>
        <end position="56"/>
    </location>
</feature>
<feature type="region of interest" description="Disordered" evidence="1">
    <location>
        <begin position="1"/>
        <end position="101"/>
    </location>
</feature>
<dbReference type="HOGENOM" id="CLU_1063127_0_0_1"/>